<dbReference type="EMBL" id="JARKIE010000187">
    <property type="protein sequence ID" value="KAJ7669578.1"/>
    <property type="molecule type" value="Genomic_DNA"/>
</dbReference>
<keyword evidence="2" id="KW-0472">Membrane</keyword>
<keyword evidence="2" id="KW-0812">Transmembrane</keyword>
<sequence length="663" mass="74826">MIPAHRPASAYPRDRRACQPLSMLFLRRRKYVVVLSSALVTLVFFRLLQDERAVWQPVYHPFNLPSSGEAVADTRIRRIAAQDAVSDDCVEQWIARGVWGSCKVDESRIDLIYTWVNVRKKALANTAVRRRPKEARFREHDELRYSLRSIRKATSSWKHTAVHLVTADVNPGDPSNPDRRLGLVPQWLNMHIVPRRSEHGPPPVYLHHDSEIFRLIPTGGRSPSAEEVDAWRNKTLPTFNSQAVESQLPNLDPDLVSENIITLNDDNFMLLDLPPSAYHSPLYGPVFLFQTDRFITSDATGTLDGSSELRSLSWSNHLLDQRFGARTRAYVMHNARAFSLPLLHEASLAFAPYFSATLLSRFRGVVNMMFLGQHFVVERHREALLYSWIVAKWGRGGMLGGTEKDAMWTELGDARASDHLSAAWPERASRLQVVHNMHSAGIREPFLPVANASQPRYQYSFVSGDGYVHAYLPLVPDTPTTLHVPDLAVLSNNIVCEIHRTECLGSAAEPAWDVFKRVLVEKPECGNCFISALVRASGRLGLDIFLPPHTNNASSSHTATTPFTLPLVLPASAPPLPENPRGAMTRLIYRYSYALGVSLTRFIMMTTTNNGQRELIKVDKTPEIALLCINDDLPDHPAASRRADPMLREWFESRWPEKMECEL</sequence>
<dbReference type="PANTHER" id="PTHR24045:SF0">
    <property type="entry name" value="N-ACETYLGLUCOSAMINE-1-PHOSPHOTRANSFERASE SUBUNITS ALPHA_BETA"/>
    <property type="match status" value="1"/>
</dbReference>
<evidence type="ECO:0000313" key="3">
    <source>
        <dbReference type="EMBL" id="KAJ7669578.1"/>
    </source>
</evidence>
<accession>A0AAD7CYE3</accession>
<dbReference type="GO" id="GO:0046835">
    <property type="term" value="P:carbohydrate phosphorylation"/>
    <property type="evidence" value="ECO:0007669"/>
    <property type="project" value="TreeGrafter"/>
</dbReference>
<dbReference type="GO" id="GO:0003976">
    <property type="term" value="F:UDP-N-acetylglucosamine-lysosomal-enzyme N-acetylglucosaminephosphotransferase activity"/>
    <property type="evidence" value="ECO:0007669"/>
    <property type="project" value="TreeGrafter"/>
</dbReference>
<comment type="caution">
    <text evidence="3">The sequence shown here is derived from an EMBL/GenBank/DDBJ whole genome shotgun (WGS) entry which is preliminary data.</text>
</comment>
<proteinExistence type="predicted"/>
<reference evidence="3" key="1">
    <citation type="submission" date="2023-03" db="EMBL/GenBank/DDBJ databases">
        <title>Massive genome expansion in bonnet fungi (Mycena s.s.) driven by repeated elements and novel gene families across ecological guilds.</title>
        <authorList>
            <consortium name="Lawrence Berkeley National Laboratory"/>
            <person name="Harder C.B."/>
            <person name="Miyauchi S."/>
            <person name="Viragh M."/>
            <person name="Kuo A."/>
            <person name="Thoen E."/>
            <person name="Andreopoulos B."/>
            <person name="Lu D."/>
            <person name="Skrede I."/>
            <person name="Drula E."/>
            <person name="Henrissat B."/>
            <person name="Morin E."/>
            <person name="Kohler A."/>
            <person name="Barry K."/>
            <person name="LaButti K."/>
            <person name="Morin E."/>
            <person name="Salamov A."/>
            <person name="Lipzen A."/>
            <person name="Mereny Z."/>
            <person name="Hegedus B."/>
            <person name="Baldrian P."/>
            <person name="Stursova M."/>
            <person name="Weitz H."/>
            <person name="Taylor A."/>
            <person name="Grigoriev I.V."/>
            <person name="Nagy L.G."/>
            <person name="Martin F."/>
            <person name="Kauserud H."/>
        </authorList>
    </citation>
    <scope>NUCLEOTIDE SEQUENCE</scope>
    <source>
        <strain evidence="3">CBHHK067</strain>
    </source>
</reference>
<dbReference type="InterPro" id="IPR047141">
    <property type="entry name" value="Stealth"/>
</dbReference>
<evidence type="ECO:0000256" key="1">
    <source>
        <dbReference type="ARBA" id="ARBA00022679"/>
    </source>
</evidence>
<keyword evidence="1" id="KW-0808">Transferase</keyword>
<dbReference type="PANTHER" id="PTHR24045">
    <property type="match status" value="1"/>
</dbReference>
<dbReference type="GO" id="GO:0005794">
    <property type="term" value="C:Golgi apparatus"/>
    <property type="evidence" value="ECO:0007669"/>
    <property type="project" value="TreeGrafter"/>
</dbReference>
<evidence type="ECO:0008006" key="5">
    <source>
        <dbReference type="Google" id="ProtNLM"/>
    </source>
</evidence>
<evidence type="ECO:0000313" key="4">
    <source>
        <dbReference type="Proteomes" id="UP001221757"/>
    </source>
</evidence>
<name>A0AAD7CYE3_MYCRO</name>
<gene>
    <name evidence="3" type="ORF">B0H17DRAFT_1086653</name>
</gene>
<feature type="transmembrane region" description="Helical" evidence="2">
    <location>
        <begin position="31"/>
        <end position="48"/>
    </location>
</feature>
<protein>
    <recommendedName>
        <fullName evidence="5">Stealth protein CR3 conserved region 3 domain-containing protein</fullName>
    </recommendedName>
</protein>
<keyword evidence="2" id="KW-1133">Transmembrane helix</keyword>
<keyword evidence="4" id="KW-1185">Reference proteome</keyword>
<organism evidence="3 4">
    <name type="scientific">Mycena rosella</name>
    <name type="common">Pink bonnet</name>
    <name type="synonym">Agaricus rosellus</name>
    <dbReference type="NCBI Taxonomy" id="1033263"/>
    <lineage>
        <taxon>Eukaryota</taxon>
        <taxon>Fungi</taxon>
        <taxon>Dikarya</taxon>
        <taxon>Basidiomycota</taxon>
        <taxon>Agaricomycotina</taxon>
        <taxon>Agaricomycetes</taxon>
        <taxon>Agaricomycetidae</taxon>
        <taxon>Agaricales</taxon>
        <taxon>Marasmiineae</taxon>
        <taxon>Mycenaceae</taxon>
        <taxon>Mycena</taxon>
    </lineage>
</organism>
<dbReference type="Proteomes" id="UP001221757">
    <property type="component" value="Unassembled WGS sequence"/>
</dbReference>
<dbReference type="AlphaFoldDB" id="A0AAD7CYE3"/>
<evidence type="ECO:0000256" key="2">
    <source>
        <dbReference type="SAM" id="Phobius"/>
    </source>
</evidence>